<feature type="region of interest" description="Disordered" evidence="2">
    <location>
        <begin position="1104"/>
        <end position="1133"/>
    </location>
</feature>
<name>A0A165GR90_9BASI</name>
<dbReference type="GO" id="GO:0005856">
    <property type="term" value="C:cytoskeleton"/>
    <property type="evidence" value="ECO:0007669"/>
    <property type="project" value="TreeGrafter"/>
</dbReference>
<feature type="coiled-coil region" evidence="1">
    <location>
        <begin position="27"/>
        <end position="68"/>
    </location>
</feature>
<feature type="coiled-coil region" evidence="1">
    <location>
        <begin position="415"/>
        <end position="512"/>
    </location>
</feature>
<proteinExistence type="predicted"/>
<dbReference type="STRING" id="1353952.A0A165GR90"/>
<sequence>MKDPLADLREALEELTLGAEETWQDALQAVVDERDELLRRAKGAEAEVMQLKQSLAAAQEHVDLLRAERPTPSELDEQYQHQRDAVEADRIRVAKQLAEISSSIREKEAEVLRDLQGTASTSASAWTVTNYAPSPVIPEAEDLRASLSVSSAWVSPDQYARTISPILDAVDRLRAERDALRRSLDFARNEYRFTVADLEERLARRVDKTGAEASLEEVELLTSELDEARTKVGDAGVLAAELAAQNARLAEAEETIVKLQNTIAEGHIAVQNMDPSAPTAEAEATSLRTALSHAVVSAQDLSDQLFASQSALSIKEDLLSELTAQLIDITSQRDALQIEVDALQVKIANSNPASDKLMSDRVALALQVSQLRSELNLTGQAMNVAQTTIANLREDIRLSTSEDTDETILRLRAQRDTMEARAAECECMVEEMRRELARVGTDLKLAEERIGFFDNELDQSEATHRELEAKVSELEQEQAERVAALQVVEDEKRELQAAVEALQRQEEEHAGRIGVLLQEKEAAEQAHTALQAHIGELQSTIAELQVSNAAVRAEQQLATEELGSPESAPVDGTSGDELVPTIAAFFAAVHQQRVLKSDVSDLNVEVATLRTALDAKSGNLEASIASYEAAILENVATQHQLTSLKVQQAQSTSALTAAQGKIAKLSDELSTARTEVEIMLERVSKVQSSTNMRSEEAQTKVEQLEKSSAELQARLAATEEELQAAVQAREQVEQERERIQSDVRELERALAAAQQEAAEGKGHETVVATFRIQLEEREKEIAVVRESFQLELLSERETAAAQRQEFTDTISALEFTISSLEGKNTELEVFREKATEFDGLNQQLKMNVQAHAEESKGLREELSVTTERMTAEMTRAEQLERQLVSEAQAAKEQQEKLEAQLKELGGQLGAERAANAQLSSDLAAAKEIAAKHERAAVSLQFDAASSQSDLKRAQAARAKLEEQLGESTKEINRLQAEVVLLQDGVAHAQDVAAQAEQKLSDAMAQPDGPAGPRLAELSARIEELEDQLRKKSTEVEEADDKMIEILKEKKKLQTRVDVLNKKLTTLQTKLQAAKEAGPAELPASKTPTGKTPMARTVKAPIARTVSTASEPSTSKSPAKSTAALPSTGGARSFNRTTSVPVNIFGNTNDAALPPPVFTAAHPTPIPAQISPIRPLRLASKDQAPPEPIIGQKRRMPSEFQEPYTDTAYVPVAAPPKSPAATLRKIVKGRTGFTPVRSPVKRPVSDITNLASSPAPLGMKPRVFSKALSEADGHKAPALSNGRTMSAATEGLFNQISHVLRQH</sequence>
<feature type="compositionally biased region" description="Low complexity" evidence="2">
    <location>
        <begin position="1106"/>
        <end position="1127"/>
    </location>
</feature>
<gene>
    <name evidence="3" type="ORF">CALCODRAFT_482467</name>
</gene>
<accession>A0A165GR90</accession>
<dbReference type="OrthoDB" id="10255344at2759"/>
<keyword evidence="1" id="KW-0175">Coiled coil</keyword>
<evidence type="ECO:0000256" key="1">
    <source>
        <dbReference type="SAM" id="Coils"/>
    </source>
</evidence>
<protein>
    <submittedName>
        <fullName evidence="3">Uncharacterized protein</fullName>
    </submittedName>
</protein>
<dbReference type="InParanoid" id="A0A165GR90"/>
<evidence type="ECO:0000313" key="4">
    <source>
        <dbReference type="Proteomes" id="UP000076842"/>
    </source>
</evidence>
<evidence type="ECO:0000313" key="3">
    <source>
        <dbReference type="EMBL" id="KZT58375.1"/>
    </source>
</evidence>
<dbReference type="GO" id="GO:0005200">
    <property type="term" value="F:structural constituent of cytoskeleton"/>
    <property type="evidence" value="ECO:0007669"/>
    <property type="project" value="TreeGrafter"/>
</dbReference>
<keyword evidence="4" id="KW-1185">Reference proteome</keyword>
<feature type="coiled-coil region" evidence="1">
    <location>
        <begin position="170"/>
        <end position="262"/>
    </location>
</feature>
<organism evidence="3 4">
    <name type="scientific">Calocera cornea HHB12733</name>
    <dbReference type="NCBI Taxonomy" id="1353952"/>
    <lineage>
        <taxon>Eukaryota</taxon>
        <taxon>Fungi</taxon>
        <taxon>Dikarya</taxon>
        <taxon>Basidiomycota</taxon>
        <taxon>Agaricomycotina</taxon>
        <taxon>Dacrymycetes</taxon>
        <taxon>Dacrymycetales</taxon>
        <taxon>Dacrymycetaceae</taxon>
        <taxon>Calocera</taxon>
    </lineage>
</organism>
<reference evidence="3 4" key="1">
    <citation type="journal article" date="2016" name="Mol. Biol. Evol.">
        <title>Comparative Genomics of Early-Diverging Mushroom-Forming Fungi Provides Insights into the Origins of Lignocellulose Decay Capabilities.</title>
        <authorList>
            <person name="Nagy L.G."/>
            <person name="Riley R."/>
            <person name="Tritt A."/>
            <person name="Adam C."/>
            <person name="Daum C."/>
            <person name="Floudas D."/>
            <person name="Sun H."/>
            <person name="Yadav J.S."/>
            <person name="Pangilinan J."/>
            <person name="Larsson K.H."/>
            <person name="Matsuura K."/>
            <person name="Barry K."/>
            <person name="Labutti K."/>
            <person name="Kuo R."/>
            <person name="Ohm R.A."/>
            <person name="Bhattacharya S.S."/>
            <person name="Shirouzu T."/>
            <person name="Yoshinaga Y."/>
            <person name="Martin F.M."/>
            <person name="Grigoriev I.V."/>
            <person name="Hibbett D.S."/>
        </authorList>
    </citation>
    <scope>NUCLEOTIDE SEQUENCE [LARGE SCALE GENOMIC DNA]</scope>
    <source>
        <strain evidence="3 4">HHB12733</strain>
    </source>
</reference>
<dbReference type="PANTHER" id="PTHR47357:SF1">
    <property type="entry name" value="SPINDLE POLE BODY COMPONENT 110"/>
    <property type="match status" value="1"/>
</dbReference>
<dbReference type="Proteomes" id="UP000076842">
    <property type="component" value="Unassembled WGS sequence"/>
</dbReference>
<feature type="region of interest" description="Disordered" evidence="2">
    <location>
        <begin position="1071"/>
        <end position="1092"/>
    </location>
</feature>
<dbReference type="EMBL" id="KV423952">
    <property type="protein sequence ID" value="KZT58375.1"/>
    <property type="molecule type" value="Genomic_DNA"/>
</dbReference>
<dbReference type="PANTHER" id="PTHR47357">
    <property type="entry name" value="COP1-INTERACTIVE PROTEIN 1"/>
    <property type="match status" value="1"/>
</dbReference>
<dbReference type="SUPFAM" id="SSF57997">
    <property type="entry name" value="Tropomyosin"/>
    <property type="match status" value="1"/>
</dbReference>
<feature type="coiled-coil region" evidence="1">
    <location>
        <begin position="655"/>
        <end position="763"/>
    </location>
</feature>
<evidence type="ECO:0000256" key="2">
    <source>
        <dbReference type="SAM" id="MobiDB-lite"/>
    </source>
</evidence>